<gene>
    <name evidence="1" type="ORF">B7017_p0065a</name>
</gene>
<organism evidence="1">
    <name type="scientific">Bifidobacterium breve</name>
    <dbReference type="NCBI Taxonomy" id="1685"/>
    <lineage>
        <taxon>Bacteria</taxon>
        <taxon>Bacillati</taxon>
        <taxon>Actinomycetota</taxon>
        <taxon>Actinomycetes</taxon>
        <taxon>Bifidobacteriales</taxon>
        <taxon>Bifidobacteriaceae</taxon>
        <taxon>Bifidobacterium</taxon>
    </lineage>
</organism>
<accession>A0A0A0UV17</accession>
<geneLocation type="plasmid" evidence="1">
    <name>megaplasmid pMP7017</name>
</geneLocation>
<name>A0A0A0UV17_BIFBR</name>
<evidence type="ECO:0000313" key="1">
    <source>
        <dbReference type="EMBL" id="AIW55118.1"/>
    </source>
</evidence>
<dbReference type="EMBL" id="KM406416">
    <property type="protein sequence ID" value="AIW55118.1"/>
    <property type="molecule type" value="Genomic_DNA"/>
</dbReference>
<dbReference type="AlphaFoldDB" id="A0A0A0UV17"/>
<protein>
    <submittedName>
        <fullName evidence="1">HipA, putative</fullName>
    </submittedName>
</protein>
<reference evidence="1" key="1">
    <citation type="journal article" date="2015" name="Appl. Environ. Microbiol.">
        <title>Discovery of a conjugative megaplasmid in Bifidobacterium breve.</title>
        <authorList>
            <person name="Bottacini F."/>
            <person name="O'Connell Motherway M."/>
            <person name="Casey E."/>
            <person name="McDonnell B."/>
            <person name="Mahony J."/>
            <person name="Ventura M."/>
            <person name="van Sinderen D."/>
        </authorList>
    </citation>
    <scope>NUCLEOTIDE SEQUENCE</scope>
    <source>
        <strain evidence="1">JCM 7017</strain>
        <plasmid evidence="1">megaplasmid pMP7017</plasmid>
    </source>
</reference>
<sequence>MRKTDKQSGDQNSWRVSDVAFSDPACRIYITMARWSHDRLDPKTVSARIHYQLKYMQEDTSERC</sequence>
<proteinExistence type="predicted"/>
<keyword evidence="1" id="KW-0614">Plasmid</keyword>